<feature type="compositionally biased region" description="Acidic residues" evidence="1">
    <location>
        <begin position="211"/>
        <end position="224"/>
    </location>
</feature>
<feature type="region of interest" description="Disordered" evidence="1">
    <location>
        <begin position="83"/>
        <end position="104"/>
    </location>
</feature>
<gene>
    <name evidence="3" type="ORF">METZ01_LOCUS134712</name>
</gene>
<dbReference type="Gene3D" id="2.60.40.4070">
    <property type="match status" value="1"/>
</dbReference>
<organism evidence="3">
    <name type="scientific">marine metagenome</name>
    <dbReference type="NCBI Taxonomy" id="408172"/>
    <lineage>
        <taxon>unclassified sequences</taxon>
        <taxon>metagenomes</taxon>
        <taxon>ecological metagenomes</taxon>
    </lineage>
</organism>
<dbReference type="NCBIfam" id="TIGR04183">
    <property type="entry name" value="Por_Secre_tail"/>
    <property type="match status" value="1"/>
</dbReference>
<dbReference type="EMBL" id="UINC01019339">
    <property type="protein sequence ID" value="SVA81858.1"/>
    <property type="molecule type" value="Genomic_DNA"/>
</dbReference>
<proteinExistence type="predicted"/>
<evidence type="ECO:0000256" key="1">
    <source>
        <dbReference type="SAM" id="MobiDB-lite"/>
    </source>
</evidence>
<name>A0A381YXW0_9ZZZZ</name>
<sequence length="807" mass="89179">NTFKSRTTTRDRASFIRDMSDIVGQWYVDGTSIGVYVTVGTDQSIPNWLSLMAMDTASGGITVTHSDYETELNYLLDGVLMGGDDEDGNGDGDDPVDDHDGDYSRNADALGYAQDYVDDSSSQYNQATFDLVTEFSLTVDGDNVSGGLGGTNPYSCEINWPEDPYKMAVYSFVSEYVLAEGGSVGCFVDNDNLDQTYENVALDMESGWTGDDGDDDDDDDDEDYSYGPRIGAYLTDLDPSGGHVYFDETDTEATITFLDIPLYDNSGALNTFQIQLIYGTDEVVITYKDLYFTGGNAFEASGGLAIGIADGGGEYVDVDLSESSGEYYSVPVEGYSSSNELDMEYKKIIFKPNDDFSEYSVSTETVTDLEGAYSNEITVEDDDYTSQSLSSEFKFYGTSWDQIYINNDGNIGFEAGDVTCVCWICDDGDGECAAQYLSGGSGDNGNGDDGSSDPDYMIMNFDFWNLFAFIFGFPPEGVDHPLLVTIDIDEQMVVALGLTSFGANPNIYFANPLDFSSSVSVDTIESIITFSELDLYDSTGAVVLGLDGTIGPGVFDLMADVETELPFPSALFVGDQPEMYMMLYEDSTGIDVEINNDDYYGAVEDTTEFYWYASGDSLYRIDSDDYYYNPDDEWESVFYQLNGDTLIISDEDHACDDYYDYYGSMDPCIEMVAEDFPMVAGLEDVEDFYIYLESVMTSITDDGTVSISHDEGTLPKQFALYPAYPNPFNPTTTLRYELPEDAIVNITIYDMVGRIIRTLVNDSQTAGYKSIQWNATNDRNEPVSTGLYLYTIQAGKFRQTEKMVLLK</sequence>
<feature type="compositionally biased region" description="Acidic residues" evidence="1">
    <location>
        <begin position="83"/>
        <end position="100"/>
    </location>
</feature>
<feature type="region of interest" description="Disordered" evidence="1">
    <location>
        <begin position="205"/>
        <end position="224"/>
    </location>
</feature>
<dbReference type="InterPro" id="IPR026444">
    <property type="entry name" value="Secre_tail"/>
</dbReference>
<feature type="non-terminal residue" evidence="3">
    <location>
        <position position="1"/>
    </location>
</feature>
<feature type="domain" description="FlgD/Vpr Ig-like" evidence="2">
    <location>
        <begin position="732"/>
        <end position="794"/>
    </location>
</feature>
<protein>
    <recommendedName>
        <fullName evidence="2">FlgD/Vpr Ig-like domain-containing protein</fullName>
    </recommendedName>
</protein>
<reference evidence="3" key="1">
    <citation type="submission" date="2018-05" db="EMBL/GenBank/DDBJ databases">
        <authorList>
            <person name="Lanie J.A."/>
            <person name="Ng W.-L."/>
            <person name="Kazmierczak K.M."/>
            <person name="Andrzejewski T.M."/>
            <person name="Davidsen T.M."/>
            <person name="Wayne K.J."/>
            <person name="Tettelin H."/>
            <person name="Glass J.I."/>
            <person name="Rusch D."/>
            <person name="Podicherti R."/>
            <person name="Tsui H.-C.T."/>
            <person name="Winkler M.E."/>
        </authorList>
    </citation>
    <scope>NUCLEOTIDE SEQUENCE</scope>
</reference>
<evidence type="ECO:0000313" key="3">
    <source>
        <dbReference type="EMBL" id="SVA81858.1"/>
    </source>
</evidence>
<dbReference type="Pfam" id="PF13860">
    <property type="entry name" value="FlgD_ig"/>
    <property type="match status" value="1"/>
</dbReference>
<dbReference type="InterPro" id="IPR025965">
    <property type="entry name" value="FlgD/Vpr_Ig-like"/>
</dbReference>
<evidence type="ECO:0000259" key="2">
    <source>
        <dbReference type="Pfam" id="PF13860"/>
    </source>
</evidence>
<accession>A0A381YXW0</accession>
<dbReference type="AlphaFoldDB" id="A0A381YXW0"/>